<feature type="chain" id="PRO_5006860304" evidence="1">
    <location>
        <begin position="20"/>
        <end position="90"/>
    </location>
</feature>
<reference evidence="2" key="1">
    <citation type="submission" date="2015-07" db="EMBL/GenBank/DDBJ databases">
        <title>Identification and characterization of two novel evolutionary conserved Md1 splice variants differentially involved in the innate immune response.</title>
        <authorList>
            <person name="Candel S."/>
            <person name="Garcia-Moreno D."/>
            <person name="Tyrkalska S.D."/>
            <person name="Meseguer J."/>
            <person name="Mulero V."/>
        </authorList>
    </citation>
    <scope>NUCLEOTIDE SEQUENCE</scope>
    <source>
        <tissue evidence="2">Macrophages</tissue>
    </source>
</reference>
<keyword evidence="1" id="KW-0732">Signal</keyword>
<dbReference type="EMBL" id="LN875561">
    <property type="protein sequence ID" value="CTQ87328.1"/>
    <property type="molecule type" value="mRNA"/>
</dbReference>
<dbReference type="AGR" id="MGI:1321404"/>
<gene>
    <name evidence="3" type="primary">Ly86</name>
    <name evidence="2" type="synonym">ly86_tv2</name>
</gene>
<dbReference type="Gene3D" id="2.60.40.770">
    <property type="match status" value="2"/>
</dbReference>
<organism evidence="2">
    <name type="scientific">Mus musculus</name>
    <name type="common">Mouse</name>
    <dbReference type="NCBI Taxonomy" id="10090"/>
    <lineage>
        <taxon>Eukaryota</taxon>
        <taxon>Metazoa</taxon>
        <taxon>Chordata</taxon>
        <taxon>Craniata</taxon>
        <taxon>Vertebrata</taxon>
        <taxon>Euteleostomi</taxon>
        <taxon>Mammalia</taxon>
        <taxon>Eutheria</taxon>
        <taxon>Euarchontoglires</taxon>
        <taxon>Glires</taxon>
        <taxon>Rodentia</taxon>
        <taxon>Myomorpha</taxon>
        <taxon>Muroidea</taxon>
        <taxon>Muridae</taxon>
        <taxon>Murinae</taxon>
        <taxon>Mus</taxon>
        <taxon>Mus</taxon>
    </lineage>
</organism>
<dbReference type="GO" id="GO:0006955">
    <property type="term" value="P:immune response"/>
    <property type="evidence" value="ECO:0007669"/>
    <property type="project" value="InterPro"/>
</dbReference>
<evidence type="ECO:0000313" key="3">
    <source>
        <dbReference type="MGI" id="MGI:1321404"/>
    </source>
</evidence>
<dbReference type="PANTHER" id="PTHR20838:SF0">
    <property type="entry name" value="LYMPHOCYTE ANTIGEN 86"/>
    <property type="match status" value="1"/>
</dbReference>
<dbReference type="GeneID" id="17084"/>
<evidence type="ECO:0000256" key="1">
    <source>
        <dbReference type="SAM" id="SignalP"/>
    </source>
</evidence>
<dbReference type="InterPro" id="IPR039945">
    <property type="entry name" value="LY86"/>
</dbReference>
<feature type="signal peptide" evidence="1">
    <location>
        <begin position="1"/>
        <end position="19"/>
    </location>
</feature>
<dbReference type="MGI" id="MGI:1321404">
    <property type="gene designation" value="Ly86"/>
</dbReference>
<protein>
    <submittedName>
        <fullName evidence="2">Lymphocyte antigen 86, transcript variant 2</fullName>
    </submittedName>
</protein>
<dbReference type="CTD" id="9450"/>
<dbReference type="AlphaFoldDB" id="A0A0U5J712"/>
<proteinExistence type="evidence at transcript level"/>
<name>A0A0U5J712_MOUSE</name>
<sequence>MNGVAAALLVWILTSPSSSDHGSENGWPKHTACNSGGLEVVYQSCEQIYYAGPVNNPGLDVPQGEYQLLLELYNENRATVACANATVTSS</sequence>
<dbReference type="RefSeq" id="NP_001413120.1">
    <property type="nucleotide sequence ID" value="NM_001426191.1"/>
</dbReference>
<dbReference type="PANTHER" id="PTHR20838">
    <property type="entry name" value="LYMPHOCYTE ANTIGEN 86"/>
    <property type="match status" value="1"/>
</dbReference>
<evidence type="ECO:0000313" key="2">
    <source>
        <dbReference type="EMBL" id="CTQ87328.1"/>
    </source>
</evidence>
<accession>A0A0U5J712</accession>